<evidence type="ECO:0000256" key="7">
    <source>
        <dbReference type="ARBA" id="ARBA00023018"/>
    </source>
</evidence>
<keyword evidence="3" id="KW-1003">Cell membrane</keyword>
<dbReference type="Proteomes" id="UP000663879">
    <property type="component" value="Unassembled WGS sequence"/>
</dbReference>
<comment type="similarity">
    <text evidence="1">Belongs to the ligand-gated ion channel (TC 1.A.9) family. Gamma-aminobutyric acid receptor (TC 1.A.9.5) subfamily.</text>
</comment>
<evidence type="ECO:0000256" key="9">
    <source>
        <dbReference type="ARBA" id="ARBA00023136"/>
    </source>
</evidence>
<dbReference type="Gene3D" id="1.20.58.390">
    <property type="entry name" value="Neurotransmitter-gated ion-channel transmembrane domain"/>
    <property type="match status" value="2"/>
</dbReference>
<keyword evidence="6 20" id="KW-1133">Transmembrane helix</keyword>
<dbReference type="OrthoDB" id="407674at2759"/>
<sequence>MVNLICCQVDFSDDDEEENVFKAKPIDYMNNVNIVNDPYMQKNKPSNAIHVNTLNSPSLPNQNLPNTNQLVGSEKTMEQFLDRLLHESVYDRRIRPFYTDSKSSKPVDVEMNMHINTISGISEVNMEYTVDCYFRQEWFDPRLTYSNSSWKHVEDITLHYDLVNKVWTPDAFFRNSKDAKSHKITVPNRLIRIFPEGRVLFSQRLTLRLECPMKLQKFPLDNQTCTINIGSFGYTLKDIKFEWKKNVDGSPSVTISNKLEMPDFILTTHNSSVCQRKTSTGAYACLEVKIELQRDLSSYVNEVYIPSSFVVSLSFISFFIDHKSAAARAPLGATSVLTITTMLGGSYACLEVHFYLKRSFGYYLVQVYIPSILTCLIAFVSFWVDHKAVPARISVGLLTVLTVTTQSSGIRSQLPKVSYIKAIDVWMSACLVFVFAALLEYAVVNVIARKQELKRLVRQSERNKRKAQMTPKLPSYSPTNEKVLVIGNRLAHMNSYNKSDIDNHNSHEALESLLQPNRSGSIKKNPQSNHSLHVDSVVSISGVSQQSVPPASTPQAPPLPPRDDAQMVDFVSSFLFPISFIIFNIIYWMVYLNMQVDNN</sequence>
<keyword evidence="15" id="KW-0628">Postsynaptic cell membrane</keyword>
<dbReference type="InterPro" id="IPR036734">
    <property type="entry name" value="Neur_chan_lig-bd_sf"/>
</dbReference>
<dbReference type="PROSITE" id="PS00236">
    <property type="entry name" value="NEUROTR_ION_CHANNEL"/>
    <property type="match status" value="1"/>
</dbReference>
<feature type="transmembrane region" description="Helical" evidence="20">
    <location>
        <begin position="362"/>
        <end position="383"/>
    </location>
</feature>
<evidence type="ECO:0000256" key="1">
    <source>
        <dbReference type="ARBA" id="ARBA00010180"/>
    </source>
</evidence>
<keyword evidence="25" id="KW-1185">Reference proteome</keyword>
<dbReference type="InterPro" id="IPR006202">
    <property type="entry name" value="Neur_chan_lig-bd"/>
</dbReference>
<evidence type="ECO:0000313" key="25">
    <source>
        <dbReference type="Proteomes" id="UP000663879"/>
    </source>
</evidence>
<comment type="subcellular location">
    <subcellularLocation>
        <location evidence="18">Postsynaptic cell membrane</location>
        <topology evidence="18">Multi-pass membrane protein</topology>
    </subcellularLocation>
</comment>
<evidence type="ECO:0000256" key="21">
    <source>
        <dbReference type="SAM" id="Coils"/>
    </source>
</evidence>
<evidence type="ECO:0000256" key="16">
    <source>
        <dbReference type="ARBA" id="ARBA00023286"/>
    </source>
</evidence>
<evidence type="ECO:0000256" key="2">
    <source>
        <dbReference type="ARBA" id="ARBA00022448"/>
    </source>
</evidence>
<keyword evidence="12" id="KW-0869">Chloride channel</keyword>
<dbReference type="AlphaFoldDB" id="A0A813VXY2"/>
<dbReference type="SUPFAM" id="SSF63712">
    <property type="entry name" value="Nicotinic receptor ligand binding domain-like"/>
    <property type="match status" value="1"/>
</dbReference>
<keyword evidence="16" id="KW-1071">Ligand-gated ion channel</keyword>
<dbReference type="PRINTS" id="PR00252">
    <property type="entry name" value="NRIONCHANNEL"/>
</dbReference>
<dbReference type="EMBL" id="CAJNOC010001202">
    <property type="protein sequence ID" value="CAF0844288.1"/>
    <property type="molecule type" value="Genomic_DNA"/>
</dbReference>
<accession>A0A813VXY2</accession>
<keyword evidence="8 20" id="KW-0406">Ion transport</keyword>
<dbReference type="Pfam" id="PF02931">
    <property type="entry name" value="Neur_chan_LBD"/>
    <property type="match status" value="1"/>
</dbReference>
<keyword evidence="7" id="KW-0770">Synapse</keyword>
<evidence type="ECO:0000256" key="18">
    <source>
        <dbReference type="ARBA" id="ARBA00034104"/>
    </source>
</evidence>
<evidence type="ECO:0000256" key="14">
    <source>
        <dbReference type="ARBA" id="ARBA00023214"/>
    </source>
</evidence>
<feature type="domain" description="Neurotransmitter-gated ion-channel ligand-binding" evidence="22">
    <location>
        <begin position="78"/>
        <end position="294"/>
    </location>
</feature>
<evidence type="ECO:0000256" key="15">
    <source>
        <dbReference type="ARBA" id="ARBA00023257"/>
    </source>
</evidence>
<keyword evidence="21" id="KW-0175">Coiled coil</keyword>
<feature type="coiled-coil region" evidence="21">
    <location>
        <begin position="443"/>
        <end position="470"/>
    </location>
</feature>
<dbReference type="PRINTS" id="PR00253">
    <property type="entry name" value="GABAARECEPTR"/>
</dbReference>
<dbReference type="GO" id="GO:0045211">
    <property type="term" value="C:postsynaptic membrane"/>
    <property type="evidence" value="ECO:0007669"/>
    <property type="project" value="UniProtKB-SubCell"/>
</dbReference>
<dbReference type="InterPro" id="IPR036719">
    <property type="entry name" value="Neuro-gated_channel_TM_sf"/>
</dbReference>
<dbReference type="CDD" id="cd18990">
    <property type="entry name" value="LGIC_ECD_GABAAR"/>
    <property type="match status" value="1"/>
</dbReference>
<reference evidence="24" key="1">
    <citation type="submission" date="2021-02" db="EMBL/GenBank/DDBJ databases">
        <authorList>
            <person name="Nowell W R."/>
        </authorList>
    </citation>
    <scope>NUCLEOTIDE SEQUENCE</scope>
    <source>
        <strain evidence="24">Ploen Becks lab</strain>
    </source>
</reference>
<evidence type="ECO:0000256" key="10">
    <source>
        <dbReference type="ARBA" id="ARBA00023157"/>
    </source>
</evidence>
<evidence type="ECO:0000256" key="4">
    <source>
        <dbReference type="ARBA" id="ARBA00022692"/>
    </source>
</evidence>
<keyword evidence="9 20" id="KW-0472">Membrane</keyword>
<keyword evidence="5" id="KW-0732">Signal</keyword>
<keyword evidence="13" id="KW-0325">Glycoprotein</keyword>
<keyword evidence="11" id="KW-0675">Receptor</keyword>
<evidence type="ECO:0000256" key="19">
    <source>
        <dbReference type="ARBA" id="ARBA00071250"/>
    </source>
</evidence>
<dbReference type="InterPro" id="IPR018000">
    <property type="entry name" value="Neurotransmitter_ion_chnl_CS"/>
</dbReference>
<evidence type="ECO:0000256" key="8">
    <source>
        <dbReference type="ARBA" id="ARBA00023065"/>
    </source>
</evidence>
<keyword evidence="4 20" id="KW-0812">Transmembrane</keyword>
<evidence type="ECO:0000256" key="5">
    <source>
        <dbReference type="ARBA" id="ARBA00022729"/>
    </source>
</evidence>
<comment type="caution">
    <text evidence="24">The sequence shown here is derived from an EMBL/GenBank/DDBJ whole genome shotgun (WGS) entry which is preliminary data.</text>
</comment>
<dbReference type="GO" id="GO:0005230">
    <property type="term" value="F:extracellular ligand-gated monoatomic ion channel activity"/>
    <property type="evidence" value="ECO:0007669"/>
    <property type="project" value="InterPro"/>
</dbReference>
<feature type="transmembrane region" description="Helical" evidence="20">
    <location>
        <begin position="570"/>
        <end position="590"/>
    </location>
</feature>
<evidence type="ECO:0000259" key="23">
    <source>
        <dbReference type="Pfam" id="PF02932"/>
    </source>
</evidence>
<protein>
    <recommendedName>
        <fullName evidence="19">Gamma-aminobutyric acid receptor subunit beta</fullName>
    </recommendedName>
</protein>
<evidence type="ECO:0000256" key="20">
    <source>
        <dbReference type="RuleBase" id="RU000687"/>
    </source>
</evidence>
<feature type="transmembrane region" description="Helical" evidence="20">
    <location>
        <begin position="395"/>
        <end position="414"/>
    </location>
</feature>
<feature type="transmembrane region" description="Helical" evidence="20">
    <location>
        <begin position="426"/>
        <end position="448"/>
    </location>
</feature>
<evidence type="ECO:0000256" key="3">
    <source>
        <dbReference type="ARBA" id="ARBA00022475"/>
    </source>
</evidence>
<dbReference type="InterPro" id="IPR038050">
    <property type="entry name" value="Neuro_actylchol_rec"/>
</dbReference>
<dbReference type="GO" id="GO:0004888">
    <property type="term" value="F:transmembrane signaling receptor activity"/>
    <property type="evidence" value="ECO:0007669"/>
    <property type="project" value="InterPro"/>
</dbReference>
<keyword evidence="2 20" id="KW-0813">Transport</keyword>
<dbReference type="InterPro" id="IPR006028">
    <property type="entry name" value="GABAA/Glycine_rcpt"/>
</dbReference>
<evidence type="ECO:0000256" key="11">
    <source>
        <dbReference type="ARBA" id="ARBA00023170"/>
    </source>
</evidence>
<evidence type="ECO:0000256" key="12">
    <source>
        <dbReference type="ARBA" id="ARBA00023173"/>
    </source>
</evidence>
<dbReference type="PANTHER" id="PTHR18945">
    <property type="entry name" value="NEUROTRANSMITTER GATED ION CHANNEL"/>
    <property type="match status" value="1"/>
</dbReference>
<evidence type="ECO:0000256" key="17">
    <source>
        <dbReference type="ARBA" id="ARBA00023303"/>
    </source>
</evidence>
<evidence type="ECO:0000256" key="6">
    <source>
        <dbReference type="ARBA" id="ARBA00022989"/>
    </source>
</evidence>
<keyword evidence="17 20" id="KW-0407">Ion channel</keyword>
<dbReference type="CDD" id="cd19049">
    <property type="entry name" value="LGIC_TM_anion"/>
    <property type="match status" value="1"/>
</dbReference>
<evidence type="ECO:0000256" key="13">
    <source>
        <dbReference type="ARBA" id="ARBA00023180"/>
    </source>
</evidence>
<name>A0A813VXY2_9BILA</name>
<feature type="domain" description="Neurotransmitter-gated ion-channel transmembrane" evidence="23">
    <location>
        <begin position="367"/>
        <end position="588"/>
    </location>
</feature>
<keyword evidence="14" id="KW-0868">Chloride</keyword>
<dbReference type="InterPro" id="IPR006201">
    <property type="entry name" value="Neur_channel"/>
</dbReference>
<dbReference type="GO" id="GO:0005254">
    <property type="term" value="F:chloride channel activity"/>
    <property type="evidence" value="ECO:0007669"/>
    <property type="project" value="UniProtKB-KW"/>
</dbReference>
<evidence type="ECO:0000313" key="24">
    <source>
        <dbReference type="EMBL" id="CAF0844288.1"/>
    </source>
</evidence>
<proteinExistence type="inferred from homology"/>
<dbReference type="SUPFAM" id="SSF90112">
    <property type="entry name" value="Neurotransmitter-gated ion-channel transmembrane pore"/>
    <property type="match status" value="2"/>
</dbReference>
<gene>
    <name evidence="24" type="ORF">OXX778_LOCUS8618</name>
</gene>
<evidence type="ECO:0000259" key="22">
    <source>
        <dbReference type="Pfam" id="PF02931"/>
    </source>
</evidence>
<feature type="domain" description="Neurotransmitter-gated ion-channel transmembrane" evidence="23">
    <location>
        <begin position="303"/>
        <end position="343"/>
    </location>
</feature>
<dbReference type="GO" id="GO:0034707">
    <property type="term" value="C:chloride channel complex"/>
    <property type="evidence" value="ECO:0007669"/>
    <property type="project" value="UniProtKB-KW"/>
</dbReference>
<dbReference type="FunFam" id="2.70.170.10:FF:000021">
    <property type="entry name" value="Gamma-aminobutyric acid receptor isoform 3b"/>
    <property type="match status" value="1"/>
</dbReference>
<organism evidence="24 25">
    <name type="scientific">Brachionus calyciflorus</name>
    <dbReference type="NCBI Taxonomy" id="104777"/>
    <lineage>
        <taxon>Eukaryota</taxon>
        <taxon>Metazoa</taxon>
        <taxon>Spiralia</taxon>
        <taxon>Gnathifera</taxon>
        <taxon>Rotifera</taxon>
        <taxon>Eurotatoria</taxon>
        <taxon>Monogononta</taxon>
        <taxon>Pseudotrocha</taxon>
        <taxon>Ploima</taxon>
        <taxon>Brachionidae</taxon>
        <taxon>Brachionus</taxon>
    </lineage>
</organism>
<dbReference type="InterPro" id="IPR006029">
    <property type="entry name" value="Neurotrans-gated_channel_TM"/>
</dbReference>
<dbReference type="Gene3D" id="2.70.170.10">
    <property type="entry name" value="Neurotransmitter-gated ion-channel ligand-binding domain"/>
    <property type="match status" value="1"/>
</dbReference>
<dbReference type="Pfam" id="PF02932">
    <property type="entry name" value="Neur_chan_memb"/>
    <property type="match status" value="2"/>
</dbReference>
<keyword evidence="10" id="KW-1015">Disulfide bond</keyword>